<dbReference type="Proteomes" id="UP001066276">
    <property type="component" value="Chromosome 9"/>
</dbReference>
<feature type="compositionally biased region" description="Polar residues" evidence="1">
    <location>
        <begin position="1"/>
        <end position="11"/>
    </location>
</feature>
<protein>
    <submittedName>
        <fullName evidence="2">Uncharacterized protein</fullName>
    </submittedName>
</protein>
<evidence type="ECO:0000313" key="2">
    <source>
        <dbReference type="EMBL" id="KAJ1106237.1"/>
    </source>
</evidence>
<accession>A0AAV7MSF5</accession>
<name>A0AAV7MSF5_PLEWA</name>
<keyword evidence="3" id="KW-1185">Reference proteome</keyword>
<evidence type="ECO:0000313" key="3">
    <source>
        <dbReference type="Proteomes" id="UP001066276"/>
    </source>
</evidence>
<gene>
    <name evidence="2" type="ORF">NDU88_003640</name>
</gene>
<organism evidence="2 3">
    <name type="scientific">Pleurodeles waltl</name>
    <name type="common">Iberian ribbed newt</name>
    <dbReference type="NCBI Taxonomy" id="8319"/>
    <lineage>
        <taxon>Eukaryota</taxon>
        <taxon>Metazoa</taxon>
        <taxon>Chordata</taxon>
        <taxon>Craniata</taxon>
        <taxon>Vertebrata</taxon>
        <taxon>Euteleostomi</taxon>
        <taxon>Amphibia</taxon>
        <taxon>Batrachia</taxon>
        <taxon>Caudata</taxon>
        <taxon>Salamandroidea</taxon>
        <taxon>Salamandridae</taxon>
        <taxon>Pleurodelinae</taxon>
        <taxon>Pleurodeles</taxon>
    </lineage>
</organism>
<reference evidence="2" key="1">
    <citation type="journal article" date="2022" name="bioRxiv">
        <title>Sequencing and chromosome-scale assembly of the giantPleurodeles waltlgenome.</title>
        <authorList>
            <person name="Brown T."/>
            <person name="Elewa A."/>
            <person name="Iarovenko S."/>
            <person name="Subramanian E."/>
            <person name="Araus A.J."/>
            <person name="Petzold A."/>
            <person name="Susuki M."/>
            <person name="Suzuki K.-i.T."/>
            <person name="Hayashi T."/>
            <person name="Toyoda A."/>
            <person name="Oliveira C."/>
            <person name="Osipova E."/>
            <person name="Leigh N.D."/>
            <person name="Simon A."/>
            <person name="Yun M.H."/>
        </authorList>
    </citation>
    <scope>NUCLEOTIDE SEQUENCE</scope>
    <source>
        <strain evidence="2">20211129_DDA</strain>
        <tissue evidence="2">Liver</tissue>
    </source>
</reference>
<comment type="caution">
    <text evidence="2">The sequence shown here is derived from an EMBL/GenBank/DDBJ whole genome shotgun (WGS) entry which is preliminary data.</text>
</comment>
<dbReference type="EMBL" id="JANPWB010000013">
    <property type="protein sequence ID" value="KAJ1106237.1"/>
    <property type="molecule type" value="Genomic_DNA"/>
</dbReference>
<sequence>MAASSVSSEPWQSRGGGGGAGTAREPIAPGASHTRNSCASDLRPGTPQEWVGRPETRGLLPAGKAGPEGRSRIIRRPWPVCPQRLRGSLESRGGCDDPRLLVHFI</sequence>
<dbReference type="AlphaFoldDB" id="A0AAV7MSF5"/>
<feature type="region of interest" description="Disordered" evidence="1">
    <location>
        <begin position="1"/>
        <end position="75"/>
    </location>
</feature>
<proteinExistence type="predicted"/>
<evidence type="ECO:0000256" key="1">
    <source>
        <dbReference type="SAM" id="MobiDB-lite"/>
    </source>
</evidence>